<keyword evidence="10 11" id="KW-0472">Membrane</keyword>
<keyword evidence="4 11" id="KW-0812">Transmembrane</keyword>
<organism evidence="13 14">
    <name type="scientific">Siminovitchia fordii</name>
    <dbReference type="NCBI Taxonomy" id="254759"/>
    <lineage>
        <taxon>Bacteria</taxon>
        <taxon>Bacillati</taxon>
        <taxon>Bacillota</taxon>
        <taxon>Bacilli</taxon>
        <taxon>Bacillales</taxon>
        <taxon>Bacillaceae</taxon>
        <taxon>Siminovitchia</taxon>
    </lineage>
</organism>
<dbReference type="PANTHER" id="PTHR43255:SF1">
    <property type="entry name" value="IRON-SULFUR-BINDING OXIDOREDUCTASE FADF-RELATED"/>
    <property type="match status" value="1"/>
</dbReference>
<dbReference type="InterPro" id="IPR017900">
    <property type="entry name" value="4Fe4S_Fe_S_CS"/>
</dbReference>
<evidence type="ECO:0000313" key="14">
    <source>
        <dbReference type="Proteomes" id="UP000680279"/>
    </source>
</evidence>
<feature type="domain" description="4Fe-4S ferredoxin-type" evidence="12">
    <location>
        <begin position="324"/>
        <end position="354"/>
    </location>
</feature>
<feature type="transmembrane region" description="Helical" evidence="11">
    <location>
        <begin position="83"/>
        <end position="100"/>
    </location>
</feature>
<feature type="transmembrane region" description="Helical" evidence="11">
    <location>
        <begin position="208"/>
        <end position="227"/>
    </location>
</feature>
<sequence length="414" mass="47700">MEIRRDTFWNISSDMQIWFYILAGVACLVFLYGFYRRFKLWNKGRREKVQWKNIKDNLKHFLKLAIRQTKLQKDKPVGLMHKMIAYGFAALFIGTVLVFIDEDFNLPILQGTFYLVYEFVLDIFGLLFLVGLIAFLIIRGGKFRKRMLQGKMDYLFLILFILIGIGGYVTEGIRLAESNLDYAQWSPVGYGLSRLFVKSKLFNIDTYWFWWLSHALLAFILIAIIPFTKLLHILTAPLNILISPVKRTGDFDAMVFLKGDHRDRIAVSNMYDFTNMQLMSTDACTECGRCDNVCPARLSGKDLAPRNIVMKIRDNMYENKAISSFISAEELKQCTNCAACVEACPVSINHIDLILAMRRGALPEELLNPHAEETLVNLDFDQNIWGSAWSEREAWAEGLNVQVLKKFKNTSKEA</sequence>
<keyword evidence="14" id="KW-1185">Reference proteome</keyword>
<gene>
    <name evidence="13" type="ORF">J1TS3_25190</name>
</gene>
<dbReference type="InterPro" id="IPR017896">
    <property type="entry name" value="4Fe4S_Fe-S-bd"/>
</dbReference>
<evidence type="ECO:0000256" key="4">
    <source>
        <dbReference type="ARBA" id="ARBA00022692"/>
    </source>
</evidence>
<keyword evidence="6 11" id="KW-1133">Transmembrane helix</keyword>
<dbReference type="SUPFAM" id="SSF46548">
    <property type="entry name" value="alpha-helical ferredoxin"/>
    <property type="match status" value="1"/>
</dbReference>
<comment type="subcellular location">
    <subcellularLocation>
        <location evidence="1">Cell membrane</location>
        <topology evidence="1">Multi-pass membrane protein</topology>
    </subcellularLocation>
</comment>
<dbReference type="SUPFAM" id="SSF103501">
    <property type="entry name" value="Respiratory nitrate reductase 1 gamma chain"/>
    <property type="match status" value="1"/>
</dbReference>
<protein>
    <recommendedName>
        <fullName evidence="12">4Fe-4S ferredoxin-type domain-containing protein</fullName>
    </recommendedName>
</protein>
<feature type="transmembrane region" description="Helical" evidence="11">
    <location>
        <begin position="17"/>
        <end position="35"/>
    </location>
</feature>
<evidence type="ECO:0000313" key="13">
    <source>
        <dbReference type="EMBL" id="GIN21385.1"/>
    </source>
</evidence>
<reference evidence="13 14" key="1">
    <citation type="submission" date="2021-03" db="EMBL/GenBank/DDBJ databases">
        <title>Antimicrobial resistance genes in bacteria isolated from Japanese honey, and their potential for conferring macrolide and lincosamide resistance in the American foulbrood pathogen Paenibacillus larvae.</title>
        <authorList>
            <person name="Okamoto M."/>
            <person name="Kumagai M."/>
            <person name="Kanamori H."/>
            <person name="Takamatsu D."/>
        </authorList>
    </citation>
    <scope>NUCLEOTIDE SEQUENCE [LARGE SCALE GENOMIC DNA]</scope>
    <source>
        <strain evidence="13 14">J1TS3</strain>
    </source>
</reference>
<evidence type="ECO:0000259" key="12">
    <source>
        <dbReference type="PROSITE" id="PS51379"/>
    </source>
</evidence>
<feature type="transmembrane region" description="Helical" evidence="11">
    <location>
        <begin position="152"/>
        <end position="170"/>
    </location>
</feature>
<evidence type="ECO:0000256" key="3">
    <source>
        <dbReference type="ARBA" id="ARBA00022485"/>
    </source>
</evidence>
<keyword evidence="5" id="KW-0479">Metal-binding</keyword>
<evidence type="ECO:0000256" key="8">
    <source>
        <dbReference type="ARBA" id="ARBA00023004"/>
    </source>
</evidence>
<dbReference type="PANTHER" id="PTHR43255">
    <property type="entry name" value="IRON-SULFUR-BINDING OXIDOREDUCTASE FADF-RELATED-RELATED"/>
    <property type="match status" value="1"/>
</dbReference>
<evidence type="ECO:0000256" key="7">
    <source>
        <dbReference type="ARBA" id="ARBA00023002"/>
    </source>
</evidence>
<dbReference type="PROSITE" id="PS00198">
    <property type="entry name" value="4FE4S_FER_1"/>
    <property type="match status" value="1"/>
</dbReference>
<keyword evidence="3" id="KW-0004">4Fe-4S</keyword>
<evidence type="ECO:0000256" key="6">
    <source>
        <dbReference type="ARBA" id="ARBA00022989"/>
    </source>
</evidence>
<dbReference type="Proteomes" id="UP000680279">
    <property type="component" value="Unassembled WGS sequence"/>
</dbReference>
<dbReference type="PROSITE" id="PS51379">
    <property type="entry name" value="4FE4S_FER_2"/>
    <property type="match status" value="2"/>
</dbReference>
<evidence type="ECO:0000256" key="2">
    <source>
        <dbReference type="ARBA" id="ARBA00022475"/>
    </source>
</evidence>
<dbReference type="InterPro" id="IPR023234">
    <property type="entry name" value="NarG-like_domain"/>
</dbReference>
<proteinExistence type="predicted"/>
<dbReference type="Pfam" id="PF02665">
    <property type="entry name" value="Nitrate_red_gam"/>
    <property type="match status" value="1"/>
</dbReference>
<accession>A0ABQ4K6N0</accession>
<keyword evidence="7" id="KW-0560">Oxidoreductase</keyword>
<keyword evidence="2" id="KW-1003">Cell membrane</keyword>
<evidence type="ECO:0000256" key="5">
    <source>
        <dbReference type="ARBA" id="ARBA00022723"/>
    </source>
</evidence>
<feature type="domain" description="4Fe-4S ferredoxin-type" evidence="12">
    <location>
        <begin position="275"/>
        <end position="306"/>
    </location>
</feature>
<comment type="caution">
    <text evidence="13">The sequence shown here is derived from an EMBL/GenBank/DDBJ whole genome shotgun (WGS) entry which is preliminary data.</text>
</comment>
<dbReference type="Gene3D" id="1.20.950.20">
    <property type="entry name" value="Transmembrane di-heme cytochromes, Chain C"/>
    <property type="match status" value="1"/>
</dbReference>
<dbReference type="RefSeq" id="WP_212963220.1">
    <property type="nucleotide sequence ID" value="NZ_BOQT01000008.1"/>
</dbReference>
<dbReference type="PROSITE" id="PS51257">
    <property type="entry name" value="PROKAR_LIPOPROTEIN"/>
    <property type="match status" value="1"/>
</dbReference>
<dbReference type="Pfam" id="PF13187">
    <property type="entry name" value="Fer4_9"/>
    <property type="match status" value="1"/>
</dbReference>
<evidence type="ECO:0000256" key="1">
    <source>
        <dbReference type="ARBA" id="ARBA00004651"/>
    </source>
</evidence>
<name>A0ABQ4K6N0_9BACI</name>
<dbReference type="Gene3D" id="1.10.1060.10">
    <property type="entry name" value="Alpha-helical ferredoxin"/>
    <property type="match status" value="1"/>
</dbReference>
<dbReference type="InterPro" id="IPR036197">
    <property type="entry name" value="NarG-like_sf"/>
</dbReference>
<feature type="transmembrane region" description="Helical" evidence="11">
    <location>
        <begin position="120"/>
        <end position="140"/>
    </location>
</feature>
<keyword evidence="8" id="KW-0408">Iron</keyword>
<dbReference type="EMBL" id="BOQT01000008">
    <property type="protein sequence ID" value="GIN21385.1"/>
    <property type="molecule type" value="Genomic_DNA"/>
</dbReference>
<dbReference type="InterPro" id="IPR051460">
    <property type="entry name" value="HdrC_iron-sulfur_subunit"/>
</dbReference>
<evidence type="ECO:0000256" key="11">
    <source>
        <dbReference type="SAM" id="Phobius"/>
    </source>
</evidence>
<dbReference type="InterPro" id="IPR009051">
    <property type="entry name" value="Helical_ferredxn"/>
</dbReference>
<evidence type="ECO:0000256" key="10">
    <source>
        <dbReference type="ARBA" id="ARBA00023136"/>
    </source>
</evidence>
<evidence type="ECO:0000256" key="9">
    <source>
        <dbReference type="ARBA" id="ARBA00023014"/>
    </source>
</evidence>
<keyword evidence="9" id="KW-0411">Iron-sulfur</keyword>